<proteinExistence type="predicted"/>
<accession>X6MIG2</accession>
<organism evidence="1 2">
    <name type="scientific">Reticulomyxa filosa</name>
    <dbReference type="NCBI Taxonomy" id="46433"/>
    <lineage>
        <taxon>Eukaryota</taxon>
        <taxon>Sar</taxon>
        <taxon>Rhizaria</taxon>
        <taxon>Retaria</taxon>
        <taxon>Foraminifera</taxon>
        <taxon>Monothalamids</taxon>
        <taxon>Reticulomyxidae</taxon>
        <taxon>Reticulomyxa</taxon>
    </lineage>
</organism>
<name>X6MIG2_RETFI</name>
<dbReference type="AlphaFoldDB" id="X6MIG2"/>
<dbReference type="Proteomes" id="UP000023152">
    <property type="component" value="Unassembled WGS sequence"/>
</dbReference>
<reference evidence="1 2" key="1">
    <citation type="journal article" date="2013" name="Curr. Biol.">
        <title>The Genome of the Foraminiferan Reticulomyxa filosa.</title>
        <authorList>
            <person name="Glockner G."/>
            <person name="Hulsmann N."/>
            <person name="Schleicher M."/>
            <person name="Noegel A.A."/>
            <person name="Eichinger L."/>
            <person name="Gallinger C."/>
            <person name="Pawlowski J."/>
            <person name="Sierra R."/>
            <person name="Euteneuer U."/>
            <person name="Pillet L."/>
            <person name="Moustafa A."/>
            <person name="Platzer M."/>
            <person name="Groth M."/>
            <person name="Szafranski K."/>
            <person name="Schliwa M."/>
        </authorList>
    </citation>
    <scope>NUCLEOTIDE SEQUENCE [LARGE SCALE GENOMIC DNA]</scope>
</reference>
<gene>
    <name evidence="1" type="ORF">RFI_24530</name>
</gene>
<evidence type="ECO:0000313" key="1">
    <source>
        <dbReference type="EMBL" id="ETO12845.1"/>
    </source>
</evidence>
<sequence length="133" mass="15313">MVVLLTISSSKCGEKKDIKINEPKQSYSSNYRNFNNINSYNNYNSNQNVNNNNNKDNNNNNNIIIIIIWTTNSCAANDKLQNSEIVHLEIVQYMTQKGKECLECASGKYTYKVCSFDKVIQNENWHCLDFGNI</sequence>
<comment type="caution">
    <text evidence="1">The sequence shown here is derived from an EMBL/GenBank/DDBJ whole genome shotgun (WGS) entry which is preliminary data.</text>
</comment>
<protein>
    <submittedName>
        <fullName evidence="1">Uncharacterized protein</fullName>
    </submittedName>
</protein>
<keyword evidence="2" id="KW-1185">Reference proteome</keyword>
<dbReference type="EMBL" id="ASPP01021024">
    <property type="protein sequence ID" value="ETO12845.1"/>
    <property type="molecule type" value="Genomic_DNA"/>
</dbReference>
<evidence type="ECO:0000313" key="2">
    <source>
        <dbReference type="Proteomes" id="UP000023152"/>
    </source>
</evidence>